<organism evidence="1 2">
    <name type="scientific">Candidatus Falkowbacteria bacterium CG10_big_fil_rev_8_21_14_0_10_39_9</name>
    <dbReference type="NCBI Taxonomy" id="1974566"/>
    <lineage>
        <taxon>Bacteria</taxon>
        <taxon>Candidatus Falkowiibacteriota</taxon>
    </lineage>
</organism>
<dbReference type="AlphaFoldDB" id="A0A2M6WQ52"/>
<evidence type="ECO:0000313" key="1">
    <source>
        <dbReference type="EMBL" id="PIT94892.1"/>
    </source>
</evidence>
<dbReference type="Proteomes" id="UP000228900">
    <property type="component" value="Unassembled WGS sequence"/>
</dbReference>
<dbReference type="EMBL" id="PFAQ01000031">
    <property type="protein sequence ID" value="PIT94892.1"/>
    <property type="molecule type" value="Genomic_DNA"/>
</dbReference>
<gene>
    <name evidence="1" type="ORF">COT98_01850</name>
</gene>
<dbReference type="SUPFAM" id="SSF49899">
    <property type="entry name" value="Concanavalin A-like lectins/glucanases"/>
    <property type="match status" value="1"/>
</dbReference>
<dbReference type="InterPro" id="IPR013320">
    <property type="entry name" value="ConA-like_dom_sf"/>
</dbReference>
<protein>
    <recommendedName>
        <fullName evidence="3">LamG-like jellyroll fold domain-containing protein</fullName>
    </recommendedName>
</protein>
<sequence>METIPSNPSPRTDGNCTTSSEYQYSTTSDLYGNEGFGISFCLGNKIDQISQGDNCATENGIVAGVCNSYNLKEGQMLWLRADAGVVKDENNLVSSWTDESGNHNNATASGRSRPLFVANQANGLPVIRFDGVDDFMSFNEISTMRTIFLVVKHDSGSSAGYEIILGHHTLYNFCGDIGTNLFASNNISTYIKNGQDFVNGIATAPDSMAKPANYSIISLVTTGNVTAEYITNDGNYPGRYWNGDYAEILIYDKALSETGRQTAEEYLMEKYGI</sequence>
<proteinExistence type="predicted"/>
<reference evidence="2" key="1">
    <citation type="submission" date="2017-09" db="EMBL/GenBank/DDBJ databases">
        <title>Depth-based differentiation of microbial function through sediment-hosted aquifers and enrichment of novel symbionts in the deep terrestrial subsurface.</title>
        <authorList>
            <person name="Probst A.J."/>
            <person name="Ladd B."/>
            <person name="Jarett J.K."/>
            <person name="Geller-Mcgrath D.E."/>
            <person name="Sieber C.M.K."/>
            <person name="Emerson J.B."/>
            <person name="Anantharaman K."/>
            <person name="Thomas B.C."/>
            <person name="Malmstrom R."/>
            <person name="Stieglmeier M."/>
            <person name="Klingl A."/>
            <person name="Woyke T."/>
            <person name="Ryan C.M."/>
            <person name="Banfield J.F."/>
        </authorList>
    </citation>
    <scope>NUCLEOTIDE SEQUENCE [LARGE SCALE GENOMIC DNA]</scope>
</reference>
<evidence type="ECO:0008006" key="3">
    <source>
        <dbReference type="Google" id="ProtNLM"/>
    </source>
</evidence>
<name>A0A2M6WQ52_9BACT</name>
<comment type="caution">
    <text evidence="1">The sequence shown here is derived from an EMBL/GenBank/DDBJ whole genome shotgun (WGS) entry which is preliminary data.</text>
</comment>
<accession>A0A2M6WQ52</accession>
<evidence type="ECO:0000313" key="2">
    <source>
        <dbReference type="Proteomes" id="UP000228900"/>
    </source>
</evidence>